<protein>
    <submittedName>
        <fullName evidence="1">Uncharacterized protein</fullName>
    </submittedName>
</protein>
<gene>
    <name evidence="1" type="ORF">L6164_013499</name>
</gene>
<accession>A0ACB9NGD9</accession>
<sequence>MTALEYIRCIGESWPTTKERAYFEALALKEHGRLSPEHVPEVYHFDRTMSLIAMRYLEPPHIILRKGLIAGIEYPLLAQDMAEYMAKTLFFTSLLFRSTTEHKRDVAEFCGNVALIKHTGQVVFSDPYRVSQYNHWTSPYLDQDAEAVRKDNLLKLEVAELKSKFYERAQALIHADLHTGSVMVTPESTQVIDPEFAFYGPMGFDVGAFLGNLILAFFAQDGHADQVNDRKTYKEWILKTIEETWNLFHSKFIALWDEHRNGSGEAYLPEIYNNADVQLLLQKKYMTDLFHDALGFGAAKMIRRIVGVAHVEDLESITDVSKRATCERRALDLAKMLLKERRKFQGIAEIVAVIRQF</sequence>
<reference evidence="1 2" key="1">
    <citation type="journal article" date="2022" name="DNA Res.">
        <title>Chromosomal-level genome assembly of the orchid tree Bauhinia variegata (Leguminosae; Cercidoideae) supports the allotetraploid origin hypothesis of Bauhinia.</title>
        <authorList>
            <person name="Zhong Y."/>
            <person name="Chen Y."/>
            <person name="Zheng D."/>
            <person name="Pang J."/>
            <person name="Liu Y."/>
            <person name="Luo S."/>
            <person name="Meng S."/>
            <person name="Qian L."/>
            <person name="Wei D."/>
            <person name="Dai S."/>
            <person name="Zhou R."/>
        </authorList>
    </citation>
    <scope>NUCLEOTIDE SEQUENCE [LARGE SCALE GENOMIC DNA]</scope>
    <source>
        <strain evidence="1">BV-YZ2020</strain>
    </source>
</reference>
<evidence type="ECO:0000313" key="2">
    <source>
        <dbReference type="Proteomes" id="UP000828941"/>
    </source>
</evidence>
<organism evidence="1 2">
    <name type="scientific">Bauhinia variegata</name>
    <name type="common">Purple orchid tree</name>
    <name type="synonym">Phanera variegata</name>
    <dbReference type="NCBI Taxonomy" id="167791"/>
    <lineage>
        <taxon>Eukaryota</taxon>
        <taxon>Viridiplantae</taxon>
        <taxon>Streptophyta</taxon>
        <taxon>Embryophyta</taxon>
        <taxon>Tracheophyta</taxon>
        <taxon>Spermatophyta</taxon>
        <taxon>Magnoliopsida</taxon>
        <taxon>eudicotyledons</taxon>
        <taxon>Gunneridae</taxon>
        <taxon>Pentapetalae</taxon>
        <taxon>rosids</taxon>
        <taxon>fabids</taxon>
        <taxon>Fabales</taxon>
        <taxon>Fabaceae</taxon>
        <taxon>Cercidoideae</taxon>
        <taxon>Cercideae</taxon>
        <taxon>Bauhiniinae</taxon>
        <taxon>Bauhinia</taxon>
    </lineage>
</organism>
<keyword evidence="2" id="KW-1185">Reference proteome</keyword>
<comment type="caution">
    <text evidence="1">The sequence shown here is derived from an EMBL/GenBank/DDBJ whole genome shotgun (WGS) entry which is preliminary data.</text>
</comment>
<proteinExistence type="predicted"/>
<dbReference type="Proteomes" id="UP000828941">
    <property type="component" value="Chromosome 6"/>
</dbReference>
<evidence type="ECO:0000313" key="1">
    <source>
        <dbReference type="EMBL" id="KAI4334789.1"/>
    </source>
</evidence>
<dbReference type="EMBL" id="CM039431">
    <property type="protein sequence ID" value="KAI4334789.1"/>
    <property type="molecule type" value="Genomic_DNA"/>
</dbReference>
<name>A0ACB9NGD9_BAUVA</name>